<dbReference type="STRING" id="649638.Trad_0787"/>
<dbReference type="PANTHER" id="PTHR43036">
    <property type="entry name" value="OSJNBB0011N17.9 PROTEIN"/>
    <property type="match status" value="1"/>
</dbReference>
<keyword evidence="3" id="KW-1185">Reference proteome</keyword>
<evidence type="ECO:0000313" key="2">
    <source>
        <dbReference type="EMBL" id="ADI13921.1"/>
    </source>
</evidence>
<dbReference type="PANTHER" id="PTHR43036:SF2">
    <property type="entry name" value="OS04G0481300 PROTEIN"/>
    <property type="match status" value="1"/>
</dbReference>
<dbReference type="InterPro" id="IPR013216">
    <property type="entry name" value="Methyltransf_11"/>
</dbReference>
<dbReference type="Gene3D" id="3.40.50.150">
    <property type="entry name" value="Vaccinia Virus protein VP39"/>
    <property type="match status" value="1"/>
</dbReference>
<organism evidence="2 3">
    <name type="scientific">Truepera radiovictrix (strain DSM 17093 / CIP 108686 / LMG 22925 / RQ-24)</name>
    <dbReference type="NCBI Taxonomy" id="649638"/>
    <lineage>
        <taxon>Bacteria</taxon>
        <taxon>Thermotogati</taxon>
        <taxon>Deinococcota</taxon>
        <taxon>Deinococci</taxon>
        <taxon>Trueperales</taxon>
        <taxon>Trueperaceae</taxon>
        <taxon>Truepera</taxon>
    </lineage>
</organism>
<dbReference type="OrthoDB" id="939937at2"/>
<evidence type="ECO:0000259" key="1">
    <source>
        <dbReference type="Pfam" id="PF08241"/>
    </source>
</evidence>
<feature type="domain" description="Methyltransferase type 11" evidence="1">
    <location>
        <begin position="60"/>
        <end position="140"/>
    </location>
</feature>
<dbReference type="AlphaFoldDB" id="D7CU23"/>
<dbReference type="GO" id="GO:0008757">
    <property type="term" value="F:S-adenosylmethionine-dependent methyltransferase activity"/>
    <property type="evidence" value="ECO:0007669"/>
    <property type="project" value="InterPro"/>
</dbReference>
<dbReference type="EMBL" id="CP002049">
    <property type="protein sequence ID" value="ADI13921.1"/>
    <property type="molecule type" value="Genomic_DNA"/>
</dbReference>
<dbReference type="SUPFAM" id="SSF53335">
    <property type="entry name" value="S-adenosyl-L-methionine-dependent methyltransferases"/>
    <property type="match status" value="1"/>
</dbReference>
<dbReference type="Pfam" id="PF08241">
    <property type="entry name" value="Methyltransf_11"/>
    <property type="match status" value="1"/>
</dbReference>
<sequence>MKKLLPEFFRREDERPDALFYAQPRFVAHLDEAASRAAYRLYDELLPAGGHILDLMAGYLSHLPDKFARVTGLGLNREELLHNPSLSDFVIVDLNRPGFLPFASESLGGAVCTVSVQYMTRPLETFSEVARSLRPGAPFIVTFSNRAFPTKAVLAWRATDDAAHVRLVRSYFQSTPLFGPTFSQHFEPETGDPLFSVWAYRL</sequence>
<dbReference type="Proteomes" id="UP000000379">
    <property type="component" value="Chromosome"/>
</dbReference>
<dbReference type="KEGG" id="tra:Trad_0787"/>
<name>D7CU23_TRURR</name>
<reference evidence="2 3" key="2">
    <citation type="journal article" date="2011" name="Stand. Genomic Sci.">
        <title>Complete genome sequence of Truepera radiovictrix type strain (RQ-24).</title>
        <authorList>
            <person name="Ivanova N."/>
            <person name="Rohde C."/>
            <person name="Munk C."/>
            <person name="Nolan M."/>
            <person name="Lucas S."/>
            <person name="Del Rio T.G."/>
            <person name="Tice H."/>
            <person name="Deshpande S."/>
            <person name="Cheng J.F."/>
            <person name="Tapia R."/>
            <person name="Han C."/>
            <person name="Goodwin L."/>
            <person name="Pitluck S."/>
            <person name="Liolios K."/>
            <person name="Mavromatis K."/>
            <person name="Mikhailova N."/>
            <person name="Pati A."/>
            <person name="Chen A."/>
            <person name="Palaniappan K."/>
            <person name="Land M."/>
            <person name="Hauser L."/>
            <person name="Chang Y.J."/>
            <person name="Jeffries C.D."/>
            <person name="Brambilla E."/>
            <person name="Rohde M."/>
            <person name="Goker M."/>
            <person name="Tindall B.J."/>
            <person name="Woyke T."/>
            <person name="Bristow J."/>
            <person name="Eisen J.A."/>
            <person name="Markowitz V."/>
            <person name="Hugenholtz P."/>
            <person name="Kyrpides N.C."/>
            <person name="Klenk H.P."/>
            <person name="Lapidus A."/>
        </authorList>
    </citation>
    <scope>NUCLEOTIDE SEQUENCE [LARGE SCALE GENOMIC DNA]</scope>
    <source>
        <strain evidence="3">DSM 17093 / CIP 108686 / LMG 22925 / RQ-24</strain>
    </source>
</reference>
<keyword evidence="2" id="KW-0808">Transferase</keyword>
<proteinExistence type="predicted"/>
<gene>
    <name evidence="2" type="ordered locus">Trad_0787</name>
</gene>
<keyword evidence="2" id="KW-0489">Methyltransferase</keyword>
<evidence type="ECO:0000313" key="3">
    <source>
        <dbReference type="Proteomes" id="UP000000379"/>
    </source>
</evidence>
<accession>D7CU23</accession>
<dbReference type="InterPro" id="IPR029063">
    <property type="entry name" value="SAM-dependent_MTases_sf"/>
</dbReference>
<dbReference type="GO" id="GO:0032259">
    <property type="term" value="P:methylation"/>
    <property type="evidence" value="ECO:0007669"/>
    <property type="project" value="UniProtKB-KW"/>
</dbReference>
<dbReference type="RefSeq" id="WP_013177293.1">
    <property type="nucleotide sequence ID" value="NC_014221.1"/>
</dbReference>
<dbReference type="HOGENOM" id="CLU_072455_1_0_0"/>
<dbReference type="eggNOG" id="COG2226">
    <property type="taxonomic scope" value="Bacteria"/>
</dbReference>
<reference evidence="3" key="1">
    <citation type="submission" date="2010-05" db="EMBL/GenBank/DDBJ databases">
        <title>The complete genome of Truepera radiovictris DSM 17093.</title>
        <authorList>
            <consortium name="US DOE Joint Genome Institute (JGI-PGF)"/>
            <person name="Lucas S."/>
            <person name="Copeland A."/>
            <person name="Lapidus A."/>
            <person name="Glavina del Rio T."/>
            <person name="Dalin E."/>
            <person name="Tice H."/>
            <person name="Bruce D."/>
            <person name="Goodwin L."/>
            <person name="Pitluck S."/>
            <person name="Kyrpides N."/>
            <person name="Mavromatis K."/>
            <person name="Ovchinnikova G."/>
            <person name="Munk A.C."/>
            <person name="Detter J.C."/>
            <person name="Han C."/>
            <person name="Tapia R."/>
            <person name="Land M."/>
            <person name="Hauser L."/>
            <person name="Markowitz V."/>
            <person name="Cheng J.-F."/>
            <person name="Hugenholtz P."/>
            <person name="Woyke T."/>
            <person name="Wu D."/>
            <person name="Tindall B."/>
            <person name="Pomrenke H.G."/>
            <person name="Brambilla E."/>
            <person name="Klenk H.-P."/>
            <person name="Eisen J.A."/>
        </authorList>
    </citation>
    <scope>NUCLEOTIDE SEQUENCE [LARGE SCALE GENOMIC DNA]</scope>
    <source>
        <strain evidence="3">DSM 17093 / CIP 108686 / LMG 22925 / RQ-24</strain>
    </source>
</reference>
<protein>
    <submittedName>
        <fullName evidence="2">Methyltransferase type 11</fullName>
    </submittedName>
</protein>